<accession>A0A235B4R4</accession>
<dbReference type="AlphaFoldDB" id="A0A235B4R4"/>
<evidence type="ECO:0000313" key="3">
    <source>
        <dbReference type="Proteomes" id="UP000215459"/>
    </source>
</evidence>
<dbReference type="PANTHER" id="PTHR43415:SF5">
    <property type="entry name" value="ACETYLTRANSFERASE"/>
    <property type="match status" value="1"/>
</dbReference>
<dbReference type="EMBL" id="NOWF01000007">
    <property type="protein sequence ID" value="OYD07284.1"/>
    <property type="molecule type" value="Genomic_DNA"/>
</dbReference>
<evidence type="ECO:0000259" key="1">
    <source>
        <dbReference type="PROSITE" id="PS51186"/>
    </source>
</evidence>
<dbReference type="SUPFAM" id="SSF55729">
    <property type="entry name" value="Acyl-CoA N-acyltransferases (Nat)"/>
    <property type="match status" value="1"/>
</dbReference>
<dbReference type="RefSeq" id="WP_094265028.1">
    <property type="nucleotide sequence ID" value="NZ_NOWF01000007.1"/>
</dbReference>
<dbReference type="PROSITE" id="PS51186">
    <property type="entry name" value="GNAT"/>
    <property type="match status" value="1"/>
</dbReference>
<name>A0A235B4R4_9BACL</name>
<dbReference type="Gene3D" id="3.40.630.30">
    <property type="match status" value="1"/>
</dbReference>
<dbReference type="InterPro" id="IPR016181">
    <property type="entry name" value="Acyl_CoA_acyltransferase"/>
</dbReference>
<dbReference type="PANTHER" id="PTHR43415">
    <property type="entry name" value="SPERMIDINE N(1)-ACETYLTRANSFERASE"/>
    <property type="match status" value="1"/>
</dbReference>
<dbReference type="OrthoDB" id="9795206at2"/>
<dbReference type="CDD" id="cd04301">
    <property type="entry name" value="NAT_SF"/>
    <property type="match status" value="1"/>
</dbReference>
<protein>
    <recommendedName>
        <fullName evidence="1">N-acetyltransferase domain-containing protein</fullName>
    </recommendedName>
</protein>
<dbReference type="InterPro" id="IPR000182">
    <property type="entry name" value="GNAT_dom"/>
</dbReference>
<evidence type="ECO:0000313" key="2">
    <source>
        <dbReference type="EMBL" id="OYD07284.1"/>
    </source>
</evidence>
<proteinExistence type="predicted"/>
<comment type="caution">
    <text evidence="2">The sequence shown here is derived from an EMBL/GenBank/DDBJ whole genome shotgun (WGS) entry which is preliminary data.</text>
</comment>
<gene>
    <name evidence="2" type="ORF">CHM34_12975</name>
</gene>
<keyword evidence="3" id="KW-1185">Reference proteome</keyword>
<organism evidence="2 3">
    <name type="scientific">Paludifilum halophilum</name>
    <dbReference type="NCBI Taxonomy" id="1642702"/>
    <lineage>
        <taxon>Bacteria</taxon>
        <taxon>Bacillati</taxon>
        <taxon>Bacillota</taxon>
        <taxon>Bacilli</taxon>
        <taxon>Bacillales</taxon>
        <taxon>Thermoactinomycetaceae</taxon>
        <taxon>Paludifilum</taxon>
    </lineage>
</organism>
<dbReference type="GO" id="GO:0016747">
    <property type="term" value="F:acyltransferase activity, transferring groups other than amino-acyl groups"/>
    <property type="evidence" value="ECO:0007669"/>
    <property type="project" value="InterPro"/>
</dbReference>
<reference evidence="2 3" key="1">
    <citation type="submission" date="2017-07" db="EMBL/GenBank/DDBJ databases">
        <title>The genome sequence of Paludifilum halophilum highlights mechanisms for microbial adaptation to high salt environemnts.</title>
        <authorList>
            <person name="Belbahri L."/>
        </authorList>
    </citation>
    <scope>NUCLEOTIDE SEQUENCE [LARGE SCALE GENOMIC DNA]</scope>
    <source>
        <strain evidence="2 3">DSM 102817</strain>
    </source>
</reference>
<dbReference type="Proteomes" id="UP000215459">
    <property type="component" value="Unassembled WGS sequence"/>
</dbReference>
<dbReference type="Pfam" id="PF13302">
    <property type="entry name" value="Acetyltransf_3"/>
    <property type="match status" value="1"/>
</dbReference>
<feature type="domain" description="N-acetyltransferase" evidence="1">
    <location>
        <begin position="2"/>
        <end position="165"/>
    </location>
</feature>
<sequence>MIRLKPLTPRDFPVLIRWTETPECLMQWAGPGFSYPLTEAQLAEHLKGAEGENPLRRCYKAIDSDTGAMVGHIELDRIDRRQRSAVIARVLVDPERRGEGIGTAMLRAAVRTGFAEWGMHRLELRVFDFNHSAITCYEKIGFRVEGTLRHARRVKDEYWNLCIMGLLEHEWREAGDGLSERSAVGAGGSYGGCRPPGSMAVR</sequence>